<name>A0AAW7ZNF1_ENTAS</name>
<feature type="region of interest" description="Disordered" evidence="1">
    <location>
        <begin position="68"/>
        <end position="90"/>
    </location>
</feature>
<feature type="compositionally biased region" description="Pro residues" evidence="1">
    <location>
        <begin position="68"/>
        <end position="83"/>
    </location>
</feature>
<protein>
    <recommendedName>
        <fullName evidence="4">Recombinase domain-containing protein</fullName>
    </recommendedName>
</protein>
<dbReference type="Proteomes" id="UP001176432">
    <property type="component" value="Unassembled WGS sequence"/>
</dbReference>
<organism evidence="2 3">
    <name type="scientific">Enterobacter asburiae</name>
    <dbReference type="NCBI Taxonomy" id="61645"/>
    <lineage>
        <taxon>Bacteria</taxon>
        <taxon>Pseudomonadati</taxon>
        <taxon>Pseudomonadota</taxon>
        <taxon>Gammaproteobacteria</taxon>
        <taxon>Enterobacterales</taxon>
        <taxon>Enterobacteriaceae</taxon>
        <taxon>Enterobacter</taxon>
        <taxon>Enterobacter cloacae complex</taxon>
    </lineage>
</organism>
<proteinExistence type="predicted"/>
<evidence type="ECO:0008006" key="4">
    <source>
        <dbReference type="Google" id="ProtNLM"/>
    </source>
</evidence>
<dbReference type="EMBL" id="JAUPXB010000001">
    <property type="protein sequence ID" value="MDO7921071.1"/>
    <property type="molecule type" value="Genomic_DNA"/>
</dbReference>
<dbReference type="AlphaFoldDB" id="A0AAW7ZNF1"/>
<evidence type="ECO:0000256" key="1">
    <source>
        <dbReference type="SAM" id="MobiDB-lite"/>
    </source>
</evidence>
<accession>A0AAW7ZNF1</accession>
<gene>
    <name evidence="2" type="ORF">Q5934_05920</name>
</gene>
<reference evidence="2" key="1">
    <citation type="submission" date="2023-07" db="EMBL/GenBank/DDBJ databases">
        <title>Isolates cultured from stool samples of acute diarrhea patients.</title>
        <authorList>
            <person name="Jiang S."/>
        </authorList>
    </citation>
    <scope>NUCLEOTIDE SEQUENCE</scope>
    <source>
        <strain evidence="2">L4424</strain>
    </source>
</reference>
<dbReference type="RefSeq" id="WP_045889353.1">
    <property type="nucleotide sequence ID" value="NZ_CP083834.1"/>
</dbReference>
<evidence type="ECO:0000313" key="2">
    <source>
        <dbReference type="EMBL" id="MDO7921071.1"/>
    </source>
</evidence>
<sequence>MNIYLAAWFIKYGDPDADFDRISKAEWIAGRYIRENGMSEFERIKSEVRTVDGEPCLLLRAMLDGVLPTPPTPPREPPAPGANPGPAYIRYGKSQPIDESEKQAVIEFIMARQLASGRKNIDHRKTIAALNANGVLINGRRWQRPAFASFLANHFR</sequence>
<evidence type="ECO:0000313" key="3">
    <source>
        <dbReference type="Proteomes" id="UP001176432"/>
    </source>
</evidence>
<comment type="caution">
    <text evidence="2">The sequence shown here is derived from an EMBL/GenBank/DDBJ whole genome shotgun (WGS) entry which is preliminary data.</text>
</comment>